<proteinExistence type="predicted"/>
<evidence type="ECO:0000313" key="1">
    <source>
        <dbReference type="EMBL" id="UNM13765.1"/>
    </source>
</evidence>
<dbReference type="Pfam" id="PF25595">
    <property type="entry name" value="Phage_TTP_16"/>
    <property type="match status" value="1"/>
</dbReference>
<accession>A0ABY3WNQ4</accession>
<reference evidence="1 2" key="1">
    <citation type="submission" date="2021-03" db="EMBL/GenBank/DDBJ databases">
        <title>Complete genome of Streptomyces formicae strain 1H-GS9 (DSM 100524).</title>
        <authorList>
            <person name="Atanasov K.E."/>
            <person name="Altabella T."/>
            <person name="Ferrer A."/>
        </authorList>
    </citation>
    <scope>NUCLEOTIDE SEQUENCE [LARGE SCALE GENOMIC DNA]</scope>
    <source>
        <strain evidence="1 2">1H-GS9</strain>
    </source>
</reference>
<sequence length="160" mass="17520">MSDVINDGKTRVYWVETIANISAPTVAELNAGDDFTERITPDGLNIPAETADVDNSSLASTFTTNRAGRRSFSPEVTFKRGDEPASDLPWATLTYQTQGYLVVRRILPYTTAWAASQECEVYPVECGERNTIPPAPNEVAKFTSQMKLRDEPDTSAVVAA</sequence>
<dbReference type="EMBL" id="CP071872">
    <property type="protein sequence ID" value="UNM13765.1"/>
    <property type="molecule type" value="Genomic_DNA"/>
</dbReference>
<evidence type="ECO:0000313" key="2">
    <source>
        <dbReference type="Proteomes" id="UP000828924"/>
    </source>
</evidence>
<gene>
    <name evidence="1" type="ORF">J4032_21965</name>
</gene>
<name>A0ABY3WNQ4_9ACTN</name>
<keyword evidence="2" id="KW-1185">Reference proteome</keyword>
<organism evidence="1 2">
    <name type="scientific">Streptomyces formicae</name>
    <dbReference type="NCBI Taxonomy" id="1616117"/>
    <lineage>
        <taxon>Bacteria</taxon>
        <taxon>Bacillati</taxon>
        <taxon>Actinomycetota</taxon>
        <taxon>Actinomycetes</taxon>
        <taxon>Kitasatosporales</taxon>
        <taxon>Streptomycetaceae</taxon>
        <taxon>Streptomyces</taxon>
    </lineage>
</organism>
<dbReference type="Proteomes" id="UP000828924">
    <property type="component" value="Chromosome"/>
</dbReference>
<protein>
    <submittedName>
        <fullName evidence="1">Uncharacterized protein</fullName>
    </submittedName>
</protein>
<dbReference type="InterPro" id="IPR058009">
    <property type="entry name" value="TTP_Phage_16"/>
</dbReference>
<dbReference type="RefSeq" id="WP_242332687.1">
    <property type="nucleotide sequence ID" value="NZ_CP071872.1"/>
</dbReference>